<evidence type="ECO:0000313" key="3">
    <source>
        <dbReference type="Proteomes" id="UP000380386"/>
    </source>
</evidence>
<reference evidence="2 3" key="1">
    <citation type="journal article" date="2019" name="Syst. Appl. Microbiol.">
        <title>Polyphasic characterization of two novel Lactobacillus spp. isolated from blown salami packages: Description of Lactobacillus halodurans sp. nov. and Lactobacillus salsicarnum sp. nov.</title>
        <authorList>
            <person name="Schuster J.A."/>
            <person name="Klingl A."/>
            <person name="Vogel R.F."/>
            <person name="Ehrmann M.A."/>
        </authorList>
    </citation>
    <scope>NUCLEOTIDE SEQUENCE [LARGE SCALE GENOMIC DNA]</scope>
    <source>
        <strain evidence="2 3">TMW 1.2118</strain>
    </source>
</reference>
<keyword evidence="1" id="KW-0732">Signal</keyword>
<feature type="signal peptide" evidence="1">
    <location>
        <begin position="1"/>
        <end position="22"/>
    </location>
</feature>
<accession>A0A5P0ZJX3</accession>
<gene>
    <name evidence="2" type="ORF">FHL02_10325</name>
</gene>
<sequence length="483" mass="51109">MKKNIKYAGITAAALLMVAPIAAPVLNASNVQTVQAASGNLQQGQQEATDRVMALMSDKDFASADVFKSSLSGMTKAGYNAKQGLDAFTKGSPIKDSMIGVIISIDRKTINNAGVTFSVQALSATGTPYSYADYLTRVNEATSQPGNVILQINAYDSEGTQVATKNVTFSNKNVIEQAPTALNVTYTDPLNVAVNSSTSAPKYTTSVDSTVLDQNKKNIAVSTVKPSGNIYTSSASALLDDGKTDILKSQTFDQDGQTYYQKVTLLLNRKTADVSSISKGFENGTAGYAITFNGKQAIAANYDQGANSISYVRAIQVGKTTTPTPDPGNGDWTSAATKGVVTVKTSIGHLYNDDNKLTTRSLGPATDWQTDQVRTNTKTGAKQYRVSTHEWVNEADVNFNDGTVTGDGLGNVQDLGGMKTLSLDGPAGFVYTLFKTDGTNATRGLAGLSSWATDKKASDAAGNTYYRVSTDEWVRMGSGVTVK</sequence>
<dbReference type="Proteomes" id="UP000380386">
    <property type="component" value="Unassembled WGS sequence"/>
</dbReference>
<dbReference type="AlphaFoldDB" id="A0A5P0ZJX3"/>
<evidence type="ECO:0000313" key="2">
    <source>
        <dbReference type="EMBL" id="MQS53416.1"/>
    </source>
</evidence>
<dbReference type="EMBL" id="VDFM01000017">
    <property type="protein sequence ID" value="MQS53416.1"/>
    <property type="molecule type" value="Genomic_DNA"/>
</dbReference>
<dbReference type="RefSeq" id="WP_153383874.1">
    <property type="nucleotide sequence ID" value="NZ_VDFM01000017.1"/>
</dbReference>
<evidence type="ECO:0008006" key="4">
    <source>
        <dbReference type="Google" id="ProtNLM"/>
    </source>
</evidence>
<dbReference type="OrthoDB" id="2294419at2"/>
<organism evidence="2 3">
    <name type="scientific">Companilactobacillus mishanensis</name>
    <dbReference type="NCBI Taxonomy" id="2486008"/>
    <lineage>
        <taxon>Bacteria</taxon>
        <taxon>Bacillati</taxon>
        <taxon>Bacillota</taxon>
        <taxon>Bacilli</taxon>
        <taxon>Lactobacillales</taxon>
        <taxon>Lactobacillaceae</taxon>
        <taxon>Companilactobacillus</taxon>
    </lineage>
</organism>
<comment type="caution">
    <text evidence="2">The sequence shown here is derived from an EMBL/GenBank/DDBJ whole genome shotgun (WGS) entry which is preliminary data.</text>
</comment>
<evidence type="ECO:0000256" key="1">
    <source>
        <dbReference type="SAM" id="SignalP"/>
    </source>
</evidence>
<protein>
    <recommendedName>
        <fullName evidence="4">Surface layer protein A domain-containing protein</fullName>
    </recommendedName>
</protein>
<feature type="chain" id="PRO_5038611380" description="Surface layer protein A domain-containing protein" evidence="1">
    <location>
        <begin position="23"/>
        <end position="483"/>
    </location>
</feature>
<name>A0A5P0ZJX3_9LACO</name>
<proteinExistence type="predicted"/>